<reference evidence="1" key="1">
    <citation type="journal article" date="2017" name="Nature">
        <title>The sunflower genome provides insights into oil metabolism, flowering and Asterid evolution.</title>
        <authorList>
            <person name="Badouin H."/>
            <person name="Gouzy J."/>
            <person name="Grassa C.J."/>
            <person name="Murat F."/>
            <person name="Staton S.E."/>
            <person name="Cottret L."/>
            <person name="Lelandais-Briere C."/>
            <person name="Owens G.L."/>
            <person name="Carrere S."/>
            <person name="Mayjonade B."/>
            <person name="Legrand L."/>
            <person name="Gill N."/>
            <person name="Kane N.C."/>
            <person name="Bowers J.E."/>
            <person name="Hubner S."/>
            <person name="Bellec A."/>
            <person name="Berard A."/>
            <person name="Berges H."/>
            <person name="Blanchet N."/>
            <person name="Boniface M.C."/>
            <person name="Brunel D."/>
            <person name="Catrice O."/>
            <person name="Chaidir N."/>
            <person name="Claudel C."/>
            <person name="Donnadieu C."/>
            <person name="Faraut T."/>
            <person name="Fievet G."/>
            <person name="Helmstetter N."/>
            <person name="King M."/>
            <person name="Knapp S.J."/>
            <person name="Lai Z."/>
            <person name="Le Paslier M.C."/>
            <person name="Lippi Y."/>
            <person name="Lorenzon L."/>
            <person name="Mandel J.R."/>
            <person name="Marage G."/>
            <person name="Marchand G."/>
            <person name="Marquand E."/>
            <person name="Bret-Mestries E."/>
            <person name="Morien E."/>
            <person name="Nambeesan S."/>
            <person name="Nguyen T."/>
            <person name="Pegot-Espagnet P."/>
            <person name="Pouilly N."/>
            <person name="Raftis F."/>
            <person name="Sallet E."/>
            <person name="Schiex T."/>
            <person name="Thomas J."/>
            <person name="Vandecasteele C."/>
            <person name="Vares D."/>
            <person name="Vear F."/>
            <person name="Vautrin S."/>
            <person name="Crespi M."/>
            <person name="Mangin B."/>
            <person name="Burke J.M."/>
            <person name="Salse J."/>
            <person name="Munos S."/>
            <person name="Vincourt P."/>
            <person name="Rieseberg L.H."/>
            <person name="Langlade N.B."/>
        </authorList>
    </citation>
    <scope>NUCLEOTIDE SEQUENCE</scope>
    <source>
        <tissue evidence="1">Leaves</tissue>
    </source>
</reference>
<dbReference type="EMBL" id="MNCJ02000322">
    <property type="protein sequence ID" value="KAF5800060.1"/>
    <property type="molecule type" value="Genomic_DNA"/>
</dbReference>
<proteinExistence type="predicted"/>
<comment type="caution">
    <text evidence="1">The sequence shown here is derived from an EMBL/GenBank/DDBJ whole genome shotgun (WGS) entry which is preliminary data.</text>
</comment>
<reference evidence="1" key="2">
    <citation type="submission" date="2020-06" db="EMBL/GenBank/DDBJ databases">
        <title>Helianthus annuus Genome sequencing and assembly Release 2.</title>
        <authorList>
            <person name="Gouzy J."/>
            <person name="Langlade N."/>
            <person name="Munos S."/>
        </authorList>
    </citation>
    <scope>NUCLEOTIDE SEQUENCE</scope>
    <source>
        <tissue evidence="1">Leaves</tissue>
    </source>
</reference>
<dbReference type="Gramene" id="mRNA:HanXRQr2_Chr07g0311701">
    <property type="protein sequence ID" value="mRNA:HanXRQr2_Chr07g0311701"/>
    <property type="gene ID" value="HanXRQr2_Chr07g0311701"/>
</dbReference>
<gene>
    <name evidence="1" type="ORF">HanXRQr2_Chr07g0311701</name>
</gene>
<dbReference type="AlphaFoldDB" id="A0A9K3NHL1"/>
<name>A0A9K3NHL1_HELAN</name>
<evidence type="ECO:0000313" key="1">
    <source>
        <dbReference type="EMBL" id="KAF5800060.1"/>
    </source>
</evidence>
<dbReference type="Proteomes" id="UP000215914">
    <property type="component" value="Unassembled WGS sequence"/>
</dbReference>
<protein>
    <submittedName>
        <fullName evidence="1">Uncharacterized protein</fullName>
    </submittedName>
</protein>
<accession>A0A9K3NHL1</accession>
<evidence type="ECO:0000313" key="2">
    <source>
        <dbReference type="Proteomes" id="UP000215914"/>
    </source>
</evidence>
<organism evidence="1 2">
    <name type="scientific">Helianthus annuus</name>
    <name type="common">Common sunflower</name>
    <dbReference type="NCBI Taxonomy" id="4232"/>
    <lineage>
        <taxon>Eukaryota</taxon>
        <taxon>Viridiplantae</taxon>
        <taxon>Streptophyta</taxon>
        <taxon>Embryophyta</taxon>
        <taxon>Tracheophyta</taxon>
        <taxon>Spermatophyta</taxon>
        <taxon>Magnoliopsida</taxon>
        <taxon>eudicotyledons</taxon>
        <taxon>Gunneridae</taxon>
        <taxon>Pentapetalae</taxon>
        <taxon>asterids</taxon>
        <taxon>campanulids</taxon>
        <taxon>Asterales</taxon>
        <taxon>Asteraceae</taxon>
        <taxon>Asteroideae</taxon>
        <taxon>Heliantheae alliance</taxon>
        <taxon>Heliantheae</taxon>
        <taxon>Helianthus</taxon>
    </lineage>
</organism>
<keyword evidence="2" id="KW-1185">Reference proteome</keyword>
<sequence>MMITRSYKEVRWIIKRYSWSGKLNMLCWRRLKTNIHQLNIC</sequence>